<feature type="domain" description="Nucleotide-diphospho-sugar transferase" evidence="1">
    <location>
        <begin position="49"/>
        <end position="145"/>
    </location>
</feature>
<dbReference type="Pfam" id="PF03407">
    <property type="entry name" value="Nucleotid_trans"/>
    <property type="match status" value="1"/>
</dbReference>
<accession>A0AAN4ZA95</accession>
<evidence type="ECO:0000313" key="3">
    <source>
        <dbReference type="Proteomes" id="UP001328107"/>
    </source>
</evidence>
<sequence length="152" mass="17496">LQKVLATASSLSSDLAFDDRPLLFVTIINEAFQELTMNWMCNVQPFERVLNRTLIIAGSKRVCERIGREYNEVSCVVLSLPSSFNGHFEGKSEHRREFTAFRMHIIERIASAGINFLYFDPDSLWLRDPSDLLRNTTERDVDIVIGEAWNQI</sequence>
<dbReference type="AlphaFoldDB" id="A0AAN4ZA95"/>
<protein>
    <recommendedName>
        <fullName evidence="1">Nucleotide-diphospho-sugar transferase domain-containing protein</fullName>
    </recommendedName>
</protein>
<comment type="caution">
    <text evidence="2">The sequence shown here is derived from an EMBL/GenBank/DDBJ whole genome shotgun (WGS) entry which is preliminary data.</text>
</comment>
<proteinExistence type="predicted"/>
<dbReference type="PANTHER" id="PTHR31967:SF12">
    <property type="entry name" value="NUCLEOTIDE-DIPHOSPHO-SUGAR TRANSFERASE DOMAIN-CONTAINING PROTEIN"/>
    <property type="match status" value="1"/>
</dbReference>
<keyword evidence="3" id="KW-1185">Reference proteome</keyword>
<feature type="non-terminal residue" evidence="2">
    <location>
        <position position="1"/>
    </location>
</feature>
<evidence type="ECO:0000313" key="2">
    <source>
        <dbReference type="EMBL" id="GMR35999.1"/>
    </source>
</evidence>
<reference evidence="3" key="1">
    <citation type="submission" date="2022-10" db="EMBL/GenBank/DDBJ databases">
        <title>Genome assembly of Pristionchus species.</title>
        <authorList>
            <person name="Yoshida K."/>
            <person name="Sommer R.J."/>
        </authorList>
    </citation>
    <scope>NUCLEOTIDE SEQUENCE [LARGE SCALE GENOMIC DNA]</scope>
    <source>
        <strain evidence="3">RS5460</strain>
    </source>
</reference>
<name>A0AAN4ZA95_9BILA</name>
<dbReference type="Proteomes" id="UP001328107">
    <property type="component" value="Unassembled WGS sequence"/>
</dbReference>
<evidence type="ECO:0000259" key="1">
    <source>
        <dbReference type="Pfam" id="PF03407"/>
    </source>
</evidence>
<dbReference type="InterPro" id="IPR005069">
    <property type="entry name" value="Nucl-diP-sugar_transferase"/>
</dbReference>
<dbReference type="PANTHER" id="PTHR31967">
    <property type="entry name" value="GROUNDHOG (HEDGEHOG-LIKE FAMILY)-RELATED"/>
    <property type="match status" value="1"/>
</dbReference>
<dbReference type="EMBL" id="BTRK01000002">
    <property type="protein sequence ID" value="GMR35999.1"/>
    <property type="molecule type" value="Genomic_DNA"/>
</dbReference>
<organism evidence="2 3">
    <name type="scientific">Pristionchus mayeri</name>
    <dbReference type="NCBI Taxonomy" id="1317129"/>
    <lineage>
        <taxon>Eukaryota</taxon>
        <taxon>Metazoa</taxon>
        <taxon>Ecdysozoa</taxon>
        <taxon>Nematoda</taxon>
        <taxon>Chromadorea</taxon>
        <taxon>Rhabditida</taxon>
        <taxon>Rhabditina</taxon>
        <taxon>Diplogasteromorpha</taxon>
        <taxon>Diplogasteroidea</taxon>
        <taxon>Neodiplogasteridae</taxon>
        <taxon>Pristionchus</taxon>
    </lineage>
</organism>
<gene>
    <name evidence="2" type="ORF">PMAYCL1PPCAC_06194</name>
</gene>